<organism evidence="1 2">
    <name type="scientific">Stentor coeruleus</name>
    <dbReference type="NCBI Taxonomy" id="5963"/>
    <lineage>
        <taxon>Eukaryota</taxon>
        <taxon>Sar</taxon>
        <taxon>Alveolata</taxon>
        <taxon>Ciliophora</taxon>
        <taxon>Postciliodesmatophora</taxon>
        <taxon>Heterotrichea</taxon>
        <taxon>Heterotrichida</taxon>
        <taxon>Stentoridae</taxon>
        <taxon>Stentor</taxon>
    </lineage>
</organism>
<protein>
    <submittedName>
        <fullName evidence="1">Uncharacterized protein</fullName>
    </submittedName>
</protein>
<name>A0A1R2CE17_9CILI</name>
<proteinExistence type="predicted"/>
<evidence type="ECO:0000313" key="2">
    <source>
        <dbReference type="Proteomes" id="UP000187209"/>
    </source>
</evidence>
<sequence length="68" mass="8059">MEISIKPEIICIGRIVECRAEILHKIQEKIVVNLYYRLIKIILIISRMTKIIDLDYITQDLIFRSISL</sequence>
<dbReference type="EMBL" id="MPUH01000182">
    <property type="protein sequence ID" value="OMJ87251.1"/>
    <property type="molecule type" value="Genomic_DNA"/>
</dbReference>
<comment type="caution">
    <text evidence="1">The sequence shown here is derived from an EMBL/GenBank/DDBJ whole genome shotgun (WGS) entry which is preliminary data.</text>
</comment>
<accession>A0A1R2CE17</accession>
<keyword evidence="2" id="KW-1185">Reference proteome</keyword>
<evidence type="ECO:0000313" key="1">
    <source>
        <dbReference type="EMBL" id="OMJ87251.1"/>
    </source>
</evidence>
<dbReference type="AlphaFoldDB" id="A0A1R2CE17"/>
<reference evidence="1 2" key="1">
    <citation type="submission" date="2016-11" db="EMBL/GenBank/DDBJ databases">
        <title>The macronuclear genome of Stentor coeruleus: a giant cell with tiny introns.</title>
        <authorList>
            <person name="Slabodnick M."/>
            <person name="Ruby J.G."/>
            <person name="Reiff S.B."/>
            <person name="Swart E.C."/>
            <person name="Gosai S."/>
            <person name="Prabakaran S."/>
            <person name="Witkowska E."/>
            <person name="Larue G.E."/>
            <person name="Fisher S."/>
            <person name="Freeman R.M."/>
            <person name="Gunawardena J."/>
            <person name="Chu W."/>
            <person name="Stover N.A."/>
            <person name="Gregory B.D."/>
            <person name="Nowacki M."/>
            <person name="Derisi J."/>
            <person name="Roy S.W."/>
            <person name="Marshall W.F."/>
            <person name="Sood P."/>
        </authorList>
    </citation>
    <scope>NUCLEOTIDE SEQUENCE [LARGE SCALE GENOMIC DNA]</scope>
    <source>
        <strain evidence="1">WM001</strain>
    </source>
</reference>
<gene>
    <name evidence="1" type="ORF">SteCoe_11100</name>
</gene>
<dbReference type="Proteomes" id="UP000187209">
    <property type="component" value="Unassembled WGS sequence"/>
</dbReference>